<evidence type="ECO:0000256" key="9">
    <source>
        <dbReference type="ARBA" id="ARBA00023002"/>
    </source>
</evidence>
<keyword evidence="9 16" id="KW-0560">Oxidoreductase</keyword>
<comment type="similarity">
    <text evidence="3">Belongs to the lysine N(6)-hydroxylase/L-ornithine N(5)-oxygenase family.</text>
</comment>
<dbReference type="Pfam" id="PF13434">
    <property type="entry name" value="Lys_Orn_oxgnase"/>
    <property type="match status" value="1"/>
</dbReference>
<evidence type="ECO:0000256" key="7">
    <source>
        <dbReference type="ARBA" id="ARBA00022827"/>
    </source>
</evidence>
<reference evidence="16 17" key="1">
    <citation type="submission" date="2024-03" db="EMBL/GenBank/DDBJ databases">
        <title>Natural products discovery in diverse microorganisms through a two-stage MS feature dereplication strategy.</title>
        <authorList>
            <person name="Zhang R."/>
        </authorList>
    </citation>
    <scope>NUCLEOTIDE SEQUENCE [LARGE SCALE GENOMIC DNA]</scope>
    <source>
        <strain evidence="16 17">18930</strain>
    </source>
</reference>
<evidence type="ECO:0000256" key="5">
    <source>
        <dbReference type="ARBA" id="ARBA00016406"/>
    </source>
</evidence>
<evidence type="ECO:0000256" key="6">
    <source>
        <dbReference type="ARBA" id="ARBA00022630"/>
    </source>
</evidence>
<evidence type="ECO:0000256" key="12">
    <source>
        <dbReference type="ARBA" id="ARBA00031158"/>
    </source>
</evidence>
<dbReference type="Pfam" id="PF13450">
    <property type="entry name" value="NAD_binding_8"/>
    <property type="match status" value="1"/>
</dbReference>
<evidence type="ECO:0000256" key="10">
    <source>
        <dbReference type="ARBA" id="ARBA00023033"/>
    </source>
</evidence>
<dbReference type="GO" id="GO:0016491">
    <property type="term" value="F:oxidoreductase activity"/>
    <property type="evidence" value="ECO:0007669"/>
    <property type="project" value="UniProtKB-KW"/>
</dbReference>
<keyword evidence="6" id="KW-0285">Flavoprotein</keyword>
<proteinExistence type="inferred from homology"/>
<dbReference type="InterPro" id="IPR051209">
    <property type="entry name" value="FAD-bind_Monooxygenase_sf"/>
</dbReference>
<dbReference type="InterPro" id="IPR036188">
    <property type="entry name" value="FAD/NAD-bd_sf"/>
</dbReference>
<evidence type="ECO:0000256" key="14">
    <source>
        <dbReference type="ARBA" id="ARBA00032738"/>
    </source>
</evidence>
<evidence type="ECO:0000256" key="1">
    <source>
        <dbReference type="ARBA" id="ARBA00001974"/>
    </source>
</evidence>
<evidence type="ECO:0000256" key="15">
    <source>
        <dbReference type="ARBA" id="ARBA00048407"/>
    </source>
</evidence>
<comment type="cofactor">
    <cofactor evidence="1">
        <name>FAD</name>
        <dbReference type="ChEBI" id="CHEBI:57692"/>
    </cofactor>
</comment>
<dbReference type="InterPro" id="IPR025700">
    <property type="entry name" value="Lys/Orn_oxygenase"/>
</dbReference>
<evidence type="ECO:0000256" key="13">
    <source>
        <dbReference type="ARBA" id="ARBA00032493"/>
    </source>
</evidence>
<keyword evidence="17" id="KW-1185">Reference proteome</keyword>
<sequence length="507" mass="56057">MTVHRTNTLIIGTGFSGLGMAMQLLDRGRADFLVLEKAESIGGTWRDNTYPGCACDVPSHLYSYSFEPNPNWSQMWSGQPEILHYLQGLVDKYQLDRHIRFGTECTGGYWDEVESRWHITVAGGDEYVAQFLVSGVGALHVPSTPVLAGIDTFEGAAFHSARWDHEVDLAGKNVAVIGTGASAVQLVPQLVDTVASLQLYQRSPAWVLPRSNFAIPEPVRRAFRQLPLLRRLFRDSIYWLAEGMALGLNGHSNLLRPIEFAARRFIAREVRDPELRRKLTPDYRIGCKRILGSNSYYSALTRSNAEVVTDGIAEVRARSIVSSDGSERDVDVIIYATGFHVTDGFESVNVAGVGGKKLVPQWKAHGIQTHLGIAAAGYPNAFFLLGPNTGLGHNSVVFMIEQQIKYVLQAIDFIDGSVAEALTVRQKVQNEFTADIQRKLSVGVWSTGGCSSWYLDSQGVNRTVWPGFTWQYWLRTRKFEPADYEVVVPRGLGANSGATSESEDVLA</sequence>
<name>A0ABZ2PGU0_9NOCA</name>
<evidence type="ECO:0000256" key="2">
    <source>
        <dbReference type="ARBA" id="ARBA00005102"/>
    </source>
</evidence>
<dbReference type="PANTHER" id="PTHR42877">
    <property type="entry name" value="L-ORNITHINE N(5)-MONOOXYGENASE-RELATED"/>
    <property type="match status" value="1"/>
</dbReference>
<gene>
    <name evidence="16" type="ORF">WDS16_17750</name>
</gene>
<protein>
    <recommendedName>
        <fullName evidence="5">L-lysine N6-monooxygenase MbtG</fullName>
        <ecNumber evidence="4">1.14.13.59</ecNumber>
    </recommendedName>
    <alternativeName>
        <fullName evidence="14">Lysine 6-N-hydroxylase</fullName>
    </alternativeName>
    <alternativeName>
        <fullName evidence="13">Lysine N6-hydroxylase</fullName>
    </alternativeName>
    <alternativeName>
        <fullName evidence="11">Lysine-N-oxygenase</fullName>
    </alternativeName>
    <alternativeName>
        <fullName evidence="12">Mycobactin synthase protein G</fullName>
    </alternativeName>
</protein>
<evidence type="ECO:0000313" key="16">
    <source>
        <dbReference type="EMBL" id="WXG67093.1"/>
    </source>
</evidence>
<evidence type="ECO:0000313" key="17">
    <source>
        <dbReference type="Proteomes" id="UP001432000"/>
    </source>
</evidence>
<dbReference type="Gene3D" id="3.50.50.60">
    <property type="entry name" value="FAD/NAD(P)-binding domain"/>
    <property type="match status" value="2"/>
</dbReference>
<keyword evidence="8" id="KW-0521">NADP</keyword>
<dbReference type="EMBL" id="CP147846">
    <property type="protein sequence ID" value="WXG67093.1"/>
    <property type="molecule type" value="Genomic_DNA"/>
</dbReference>
<dbReference type="SUPFAM" id="SSF51905">
    <property type="entry name" value="FAD/NAD(P)-binding domain"/>
    <property type="match status" value="2"/>
</dbReference>
<organism evidence="16 17">
    <name type="scientific">Rhodococcus sovatensis</name>
    <dbReference type="NCBI Taxonomy" id="1805840"/>
    <lineage>
        <taxon>Bacteria</taxon>
        <taxon>Bacillati</taxon>
        <taxon>Actinomycetota</taxon>
        <taxon>Actinomycetes</taxon>
        <taxon>Mycobacteriales</taxon>
        <taxon>Nocardiaceae</taxon>
        <taxon>Rhodococcus</taxon>
    </lineage>
</organism>
<accession>A0ABZ2PGU0</accession>
<keyword evidence="7" id="KW-0274">FAD</keyword>
<evidence type="ECO:0000256" key="11">
    <source>
        <dbReference type="ARBA" id="ARBA00029939"/>
    </source>
</evidence>
<evidence type="ECO:0000256" key="4">
    <source>
        <dbReference type="ARBA" id="ARBA00013076"/>
    </source>
</evidence>
<comment type="catalytic activity">
    <reaction evidence="15">
        <text>L-lysine + NADPH + O2 = N(6)-hydroxy-L-lysine + NADP(+) + H2O</text>
        <dbReference type="Rhea" id="RHEA:23228"/>
        <dbReference type="ChEBI" id="CHEBI:15377"/>
        <dbReference type="ChEBI" id="CHEBI:15379"/>
        <dbReference type="ChEBI" id="CHEBI:32551"/>
        <dbReference type="ChEBI" id="CHEBI:57783"/>
        <dbReference type="ChEBI" id="CHEBI:57820"/>
        <dbReference type="ChEBI" id="CHEBI:58349"/>
        <dbReference type="EC" id="1.14.13.59"/>
    </reaction>
</comment>
<dbReference type="RefSeq" id="WP_338886517.1">
    <property type="nucleotide sequence ID" value="NZ_CP147846.1"/>
</dbReference>
<dbReference type="PANTHER" id="PTHR42877:SF4">
    <property type="entry name" value="FAD_NAD(P)-BINDING DOMAIN-CONTAINING PROTEIN-RELATED"/>
    <property type="match status" value="1"/>
</dbReference>
<comment type="pathway">
    <text evidence="2">Siderophore biosynthesis; mycobactin biosynthesis.</text>
</comment>
<evidence type="ECO:0000256" key="8">
    <source>
        <dbReference type="ARBA" id="ARBA00022857"/>
    </source>
</evidence>
<evidence type="ECO:0000256" key="3">
    <source>
        <dbReference type="ARBA" id="ARBA00007588"/>
    </source>
</evidence>
<dbReference type="EC" id="1.14.13.59" evidence="4"/>
<keyword evidence="10" id="KW-0503">Monooxygenase</keyword>
<dbReference type="Proteomes" id="UP001432000">
    <property type="component" value="Chromosome"/>
</dbReference>